<dbReference type="VEuPathDB" id="FungiDB:BDV34DRAFT_222266"/>
<dbReference type="AlphaFoldDB" id="A0A5N6DUY7"/>
<evidence type="ECO:0000313" key="2">
    <source>
        <dbReference type="EMBL" id="KAB8208584.1"/>
    </source>
</evidence>
<evidence type="ECO:0000256" key="1">
    <source>
        <dbReference type="SAM" id="SignalP"/>
    </source>
</evidence>
<keyword evidence="1" id="KW-0732">Signal</keyword>
<proteinExistence type="predicted"/>
<sequence length="154" mass="16151">MKLFAILFVFFAGAIMAAPVPDNSIDERGTMAPSAPIEERGIAHGGLLEERGLRLKKPVVERARLTPSVPIEERGQAWVKKPIAEPARLTPSVPVEKRGEPLVKKPIAERGAAGAGAGAGGWGYGRPLAERGVLLPASGPDVLPDVVTVIGGHE</sequence>
<keyword evidence="3" id="KW-1185">Reference proteome</keyword>
<accession>A0A5N6DUY7</accession>
<reference evidence="2 3" key="1">
    <citation type="submission" date="2019-04" db="EMBL/GenBank/DDBJ databases">
        <title>Fungal friends and foes A comparative genomics study of 23 Aspergillus species from section Flavi.</title>
        <authorList>
            <consortium name="DOE Joint Genome Institute"/>
            <person name="Kjaerbolling I."/>
            <person name="Vesth T.C."/>
            <person name="Frisvad J.C."/>
            <person name="Nybo J.L."/>
            <person name="Theobald S."/>
            <person name="Kildgaard S."/>
            <person name="Petersen T.I."/>
            <person name="Kuo A."/>
            <person name="Sato A."/>
            <person name="Lyhne E.K."/>
            <person name="Kogle M.E."/>
            <person name="Wiebenga A."/>
            <person name="Kun R.S."/>
            <person name="Lubbers R.J."/>
            <person name="Makela M.R."/>
            <person name="Barry K."/>
            <person name="Chovatia M."/>
            <person name="Clum A."/>
            <person name="Daum C."/>
            <person name="Haridas S."/>
            <person name="He G."/>
            <person name="LaButti K."/>
            <person name="Lipzen A."/>
            <person name="Mondo S."/>
            <person name="Pangilinan J."/>
            <person name="Riley R."/>
            <person name="Salamov A."/>
            <person name="Simmons B.A."/>
            <person name="Magnuson J.K."/>
            <person name="Henrissat B."/>
            <person name="Mortensen U.H."/>
            <person name="Larsen T.O."/>
            <person name="De vries R.P."/>
            <person name="Grigoriev I.V."/>
            <person name="Machida M."/>
            <person name="Baker S.E."/>
            <person name="Andersen M.R."/>
        </authorList>
    </citation>
    <scope>NUCLEOTIDE SEQUENCE [LARGE SCALE GENOMIC DNA]</scope>
    <source>
        <strain evidence="2 3">CBS 117618</strain>
    </source>
</reference>
<feature type="signal peptide" evidence="1">
    <location>
        <begin position="1"/>
        <end position="17"/>
    </location>
</feature>
<feature type="chain" id="PRO_5024835637" evidence="1">
    <location>
        <begin position="18"/>
        <end position="154"/>
    </location>
</feature>
<dbReference type="Proteomes" id="UP000326532">
    <property type="component" value="Unassembled WGS sequence"/>
</dbReference>
<gene>
    <name evidence="2" type="ORF">BDV34DRAFT_222266</name>
</gene>
<organism evidence="2 3">
    <name type="scientific">Aspergillus parasiticus</name>
    <dbReference type="NCBI Taxonomy" id="5067"/>
    <lineage>
        <taxon>Eukaryota</taxon>
        <taxon>Fungi</taxon>
        <taxon>Dikarya</taxon>
        <taxon>Ascomycota</taxon>
        <taxon>Pezizomycotina</taxon>
        <taxon>Eurotiomycetes</taxon>
        <taxon>Eurotiomycetidae</taxon>
        <taxon>Eurotiales</taxon>
        <taxon>Aspergillaceae</taxon>
        <taxon>Aspergillus</taxon>
        <taxon>Aspergillus subgen. Circumdati</taxon>
    </lineage>
</organism>
<name>A0A5N6DUY7_ASPPA</name>
<evidence type="ECO:0000313" key="3">
    <source>
        <dbReference type="Proteomes" id="UP000326532"/>
    </source>
</evidence>
<dbReference type="EMBL" id="ML734950">
    <property type="protein sequence ID" value="KAB8208584.1"/>
    <property type="molecule type" value="Genomic_DNA"/>
</dbReference>
<dbReference type="OMA" id="WGYGRPL"/>
<protein>
    <submittedName>
        <fullName evidence="2">Uncharacterized protein</fullName>
    </submittedName>
</protein>